<organism evidence="2 3">
    <name type="scientific">Exocentrus adspersus</name>
    <dbReference type="NCBI Taxonomy" id="1586481"/>
    <lineage>
        <taxon>Eukaryota</taxon>
        <taxon>Metazoa</taxon>
        <taxon>Ecdysozoa</taxon>
        <taxon>Arthropoda</taxon>
        <taxon>Hexapoda</taxon>
        <taxon>Insecta</taxon>
        <taxon>Pterygota</taxon>
        <taxon>Neoptera</taxon>
        <taxon>Endopterygota</taxon>
        <taxon>Coleoptera</taxon>
        <taxon>Polyphaga</taxon>
        <taxon>Cucujiformia</taxon>
        <taxon>Chrysomeloidea</taxon>
        <taxon>Cerambycidae</taxon>
        <taxon>Lamiinae</taxon>
        <taxon>Acanthocinini</taxon>
        <taxon>Exocentrus</taxon>
    </lineage>
</organism>
<comment type="caution">
    <text evidence="2">The sequence shown here is derived from an EMBL/GenBank/DDBJ whole genome shotgun (WGS) entry which is preliminary data.</text>
</comment>
<gene>
    <name evidence="2" type="ORF">NQ315_006768</name>
</gene>
<protein>
    <submittedName>
        <fullName evidence="2">Uncharacterized protein</fullName>
    </submittedName>
</protein>
<feature type="compositionally biased region" description="Polar residues" evidence="1">
    <location>
        <begin position="24"/>
        <end position="43"/>
    </location>
</feature>
<keyword evidence="3" id="KW-1185">Reference proteome</keyword>
<accession>A0AAV8WCU0</accession>
<dbReference type="Proteomes" id="UP001159042">
    <property type="component" value="Unassembled WGS sequence"/>
</dbReference>
<sequence length="373" mass="41939">MGNSCSSGQAHKDKDNMSQRSEESGSYQVRTSLPTEKQQTLLNHITPHSGVILEPSTAGQPPLQQPTPSTAQTVHEKKPSLSKVLKAVTASSISDSVSLSSPTGCQSPKEFDKLYGSNIPKEVANLSEHLQNFIMGRVAQAKTAIRSRKIVIYVCAADSQDCCVEKGALHNVVYPELRAHCRSKGYELHIVDLHWKTLLEKQQDHEFPELCIGELTRQMEVAYVIPVLFLNNSLGTQLLPITIESTDFKMAMESAENQSAQGLLSKWYMLDSDAQPPCYRLRPISCHIPGFKETSLEDREKAFAEWAIEIDKMLGVLITVFSQELRDTYLTTVVEQEMCAKCWDNKYGFLVIDKDKEVHEGRYRKRFDAHIHP</sequence>
<proteinExistence type="predicted"/>
<dbReference type="EMBL" id="JANEYG010000003">
    <property type="protein sequence ID" value="KAJ8923992.1"/>
    <property type="molecule type" value="Genomic_DNA"/>
</dbReference>
<evidence type="ECO:0000256" key="1">
    <source>
        <dbReference type="SAM" id="MobiDB-lite"/>
    </source>
</evidence>
<dbReference type="InterPro" id="IPR052752">
    <property type="entry name" value="NACHT-WD_repeat"/>
</dbReference>
<evidence type="ECO:0000313" key="3">
    <source>
        <dbReference type="Proteomes" id="UP001159042"/>
    </source>
</evidence>
<reference evidence="2 3" key="1">
    <citation type="journal article" date="2023" name="Insect Mol. Biol.">
        <title>Genome sequencing provides insights into the evolution of gene families encoding plant cell wall-degrading enzymes in longhorned beetles.</title>
        <authorList>
            <person name="Shin N.R."/>
            <person name="Okamura Y."/>
            <person name="Kirsch R."/>
            <person name="Pauchet Y."/>
        </authorList>
    </citation>
    <scope>NUCLEOTIDE SEQUENCE [LARGE SCALE GENOMIC DNA]</scope>
    <source>
        <strain evidence="2">EAD_L_NR</strain>
    </source>
</reference>
<dbReference type="PANTHER" id="PTHR19871">
    <property type="entry name" value="BETA TRANSDUCIN-RELATED PROTEIN"/>
    <property type="match status" value="1"/>
</dbReference>
<name>A0AAV8WCU0_9CUCU</name>
<dbReference type="PANTHER" id="PTHR19871:SF37">
    <property type="entry name" value="GH25853P"/>
    <property type="match status" value="1"/>
</dbReference>
<feature type="region of interest" description="Disordered" evidence="1">
    <location>
        <begin position="1"/>
        <end position="77"/>
    </location>
</feature>
<dbReference type="AlphaFoldDB" id="A0AAV8WCU0"/>
<evidence type="ECO:0000313" key="2">
    <source>
        <dbReference type="EMBL" id="KAJ8923992.1"/>
    </source>
</evidence>
<feature type="compositionally biased region" description="Basic and acidic residues" evidence="1">
    <location>
        <begin position="10"/>
        <end position="23"/>
    </location>
</feature>